<comment type="caution">
    <text evidence="2">The sequence shown here is derived from an EMBL/GenBank/DDBJ whole genome shotgun (WGS) entry which is preliminary data.</text>
</comment>
<name>A0ABR3V7Z1_HUMIN</name>
<evidence type="ECO:0000313" key="2">
    <source>
        <dbReference type="EMBL" id="KAL1837923.1"/>
    </source>
</evidence>
<organism evidence="2 3">
    <name type="scientific">Humicola insolens</name>
    <name type="common">Soft-rot fungus</name>
    <dbReference type="NCBI Taxonomy" id="85995"/>
    <lineage>
        <taxon>Eukaryota</taxon>
        <taxon>Fungi</taxon>
        <taxon>Dikarya</taxon>
        <taxon>Ascomycota</taxon>
        <taxon>Pezizomycotina</taxon>
        <taxon>Sordariomycetes</taxon>
        <taxon>Sordariomycetidae</taxon>
        <taxon>Sordariales</taxon>
        <taxon>Chaetomiaceae</taxon>
        <taxon>Mycothermus</taxon>
    </lineage>
</organism>
<reference evidence="2 3" key="1">
    <citation type="journal article" date="2024" name="Commun. Biol.">
        <title>Comparative genomic analysis of thermophilic fungi reveals convergent evolutionary adaptations and gene losses.</title>
        <authorList>
            <person name="Steindorff A.S."/>
            <person name="Aguilar-Pontes M.V."/>
            <person name="Robinson A.J."/>
            <person name="Andreopoulos B."/>
            <person name="LaButti K."/>
            <person name="Kuo A."/>
            <person name="Mondo S."/>
            <person name="Riley R."/>
            <person name="Otillar R."/>
            <person name="Haridas S."/>
            <person name="Lipzen A."/>
            <person name="Grimwood J."/>
            <person name="Schmutz J."/>
            <person name="Clum A."/>
            <person name="Reid I.D."/>
            <person name="Moisan M.C."/>
            <person name="Butler G."/>
            <person name="Nguyen T.T.M."/>
            <person name="Dewar K."/>
            <person name="Conant G."/>
            <person name="Drula E."/>
            <person name="Henrissat B."/>
            <person name="Hansel C."/>
            <person name="Singer S."/>
            <person name="Hutchinson M.I."/>
            <person name="de Vries R.P."/>
            <person name="Natvig D.O."/>
            <person name="Powell A.J."/>
            <person name="Tsang A."/>
            <person name="Grigoriev I.V."/>
        </authorList>
    </citation>
    <scope>NUCLEOTIDE SEQUENCE [LARGE SCALE GENOMIC DNA]</scope>
    <source>
        <strain evidence="2 3">CBS 620.91</strain>
    </source>
</reference>
<accession>A0ABR3V7Z1</accession>
<evidence type="ECO:0000313" key="3">
    <source>
        <dbReference type="Proteomes" id="UP001583172"/>
    </source>
</evidence>
<sequence>MTASAPTARLPAWSTTSTPCLLSSASKLSQTASPPTRPACGPRISARATSRSTAALWIPMRLILAVPMTPRAAPLLLPRLPLTRLRTPRARPAPRVPPPPRLPSTSATALPWSLPVCSRLCCDGGNRAEPCGIPQSAAAYVRRTR</sequence>
<feature type="region of interest" description="Disordered" evidence="1">
    <location>
        <begin position="26"/>
        <end position="45"/>
    </location>
</feature>
<evidence type="ECO:0000256" key="1">
    <source>
        <dbReference type="SAM" id="MobiDB-lite"/>
    </source>
</evidence>
<protein>
    <submittedName>
        <fullName evidence="2">Uncharacterized protein</fullName>
    </submittedName>
</protein>
<keyword evidence="3" id="KW-1185">Reference proteome</keyword>
<dbReference type="EMBL" id="JAZGSY010000251">
    <property type="protein sequence ID" value="KAL1837923.1"/>
    <property type="molecule type" value="Genomic_DNA"/>
</dbReference>
<gene>
    <name evidence="2" type="ORF">VTJ49DRAFT_3243</name>
</gene>
<dbReference type="Proteomes" id="UP001583172">
    <property type="component" value="Unassembled WGS sequence"/>
</dbReference>
<proteinExistence type="predicted"/>